<feature type="chain" id="PRO_5017605541" description="Lipoprotein" evidence="1">
    <location>
        <begin position="21"/>
        <end position="205"/>
    </location>
</feature>
<comment type="caution">
    <text evidence="2">The sequence shown here is derived from an EMBL/GenBank/DDBJ whole genome shotgun (WGS) entry which is preliminary data.</text>
</comment>
<dbReference type="AlphaFoldDB" id="A0A3D8Q992"/>
<keyword evidence="3" id="KW-1185">Reference proteome</keyword>
<sequence length="205" mass="21723">MNRLISLLVAGLFFLQLSSCVPIVTGEGTSIDEKPAPVHGTYDPLEEIIRRATTTRVKATTVPQSINNWIQDVDTVNRFLNVALSLPVGAPLKQGAAKALAFAQDEPVNVKLLKATPGIDAAGLAAASTLEQVFGDVLDQLGNVVKSPLSLPVAVNAVTRINVNRCKNVLPAAETMWKSAAVAMNMSTSTWPPKANREIACPGNN</sequence>
<proteinExistence type="predicted"/>
<feature type="signal peptide" evidence="1">
    <location>
        <begin position="1"/>
        <end position="20"/>
    </location>
</feature>
<evidence type="ECO:0000313" key="3">
    <source>
        <dbReference type="Proteomes" id="UP000256645"/>
    </source>
</evidence>
<reference evidence="2 3" key="1">
    <citation type="journal article" date="2018" name="IMA Fungus">
        <title>IMA Genome-F 9: Draft genome sequence of Annulohypoxylon stygium, Aspergillus mulundensis, Berkeleyomyces basicola (syn. Thielaviopsis basicola), Ceratocystis smalleyi, two Cercospora beticola strains, Coleophoma cylindrospora, Fusarium fracticaudum, Phialophora cf. hyalina, and Morchella septimelata.</title>
        <authorList>
            <person name="Wingfield B.D."/>
            <person name="Bills G.F."/>
            <person name="Dong Y."/>
            <person name="Huang W."/>
            <person name="Nel W.J."/>
            <person name="Swalarsk-Parry B.S."/>
            <person name="Vaghefi N."/>
            <person name="Wilken P.M."/>
            <person name="An Z."/>
            <person name="de Beer Z.W."/>
            <person name="De Vos L."/>
            <person name="Chen L."/>
            <person name="Duong T.A."/>
            <person name="Gao Y."/>
            <person name="Hammerbacher A."/>
            <person name="Kikkert J.R."/>
            <person name="Li Y."/>
            <person name="Li H."/>
            <person name="Li K."/>
            <person name="Li Q."/>
            <person name="Liu X."/>
            <person name="Ma X."/>
            <person name="Naidoo K."/>
            <person name="Pethybridge S.J."/>
            <person name="Sun J."/>
            <person name="Steenkamp E.T."/>
            <person name="van der Nest M.A."/>
            <person name="van Wyk S."/>
            <person name="Wingfield M.J."/>
            <person name="Xiong C."/>
            <person name="Yue Q."/>
            <person name="Zhang X."/>
        </authorList>
    </citation>
    <scope>NUCLEOTIDE SEQUENCE [LARGE SCALE GENOMIC DNA]</scope>
    <source>
        <strain evidence="2 3">BP6252</strain>
    </source>
</reference>
<dbReference type="OrthoDB" id="2117996at2759"/>
<keyword evidence="1" id="KW-0732">Signal</keyword>
<dbReference type="Proteomes" id="UP000256645">
    <property type="component" value="Unassembled WGS sequence"/>
</dbReference>
<protein>
    <recommendedName>
        <fullName evidence="4">Lipoprotein</fullName>
    </recommendedName>
</protein>
<name>A0A3D8Q992_9HELO</name>
<evidence type="ECO:0008006" key="4">
    <source>
        <dbReference type="Google" id="ProtNLM"/>
    </source>
</evidence>
<dbReference type="EMBL" id="PDLM01000018">
    <property type="protein sequence ID" value="RDW58198.1"/>
    <property type="molecule type" value="Genomic_DNA"/>
</dbReference>
<organism evidence="2 3">
    <name type="scientific">Coleophoma cylindrospora</name>
    <dbReference type="NCBI Taxonomy" id="1849047"/>
    <lineage>
        <taxon>Eukaryota</taxon>
        <taxon>Fungi</taxon>
        <taxon>Dikarya</taxon>
        <taxon>Ascomycota</taxon>
        <taxon>Pezizomycotina</taxon>
        <taxon>Leotiomycetes</taxon>
        <taxon>Helotiales</taxon>
        <taxon>Dermateaceae</taxon>
        <taxon>Coleophoma</taxon>
    </lineage>
</organism>
<evidence type="ECO:0000256" key="1">
    <source>
        <dbReference type="SAM" id="SignalP"/>
    </source>
</evidence>
<gene>
    <name evidence="2" type="ORF">BP6252_13609</name>
</gene>
<evidence type="ECO:0000313" key="2">
    <source>
        <dbReference type="EMBL" id="RDW58198.1"/>
    </source>
</evidence>
<accession>A0A3D8Q992</accession>